<name>A0A6J7ARF6_9ZZZZ</name>
<evidence type="ECO:0000313" key="3">
    <source>
        <dbReference type="EMBL" id="CAB4848193.1"/>
    </source>
</evidence>
<feature type="transmembrane region" description="Helical" evidence="1">
    <location>
        <begin position="46"/>
        <end position="67"/>
    </location>
</feature>
<organism evidence="2">
    <name type="scientific">freshwater metagenome</name>
    <dbReference type="NCBI Taxonomy" id="449393"/>
    <lineage>
        <taxon>unclassified sequences</taxon>
        <taxon>metagenomes</taxon>
        <taxon>ecological metagenomes</taxon>
    </lineage>
</organism>
<protein>
    <submittedName>
        <fullName evidence="2">Unannotated protein</fullName>
    </submittedName>
</protein>
<accession>A0A6J7ARF6</accession>
<evidence type="ECO:0000313" key="2">
    <source>
        <dbReference type="EMBL" id="CAB4835048.1"/>
    </source>
</evidence>
<feature type="transmembrane region" description="Helical" evidence="1">
    <location>
        <begin position="194"/>
        <end position="214"/>
    </location>
</feature>
<sequence length="215" mass="23591">MSHQLTNVLTFAVLGFMGYRLVTGVQRSRSADGRAVIRKVWHNAGWRHLWPVPLLLTAVIAAATALMQVPGLDWGWWSAMGGDGNPVFGSSQATAGTMWEWLIPVLFITLLLPALPLFAYAEERLFRTGAEDWSGQRRALKVVQFGLIHAVIGIPIGAALALSLGGAYFMWVYLRRYADTRDRVDATIESTTAHAVYNVTIILIVIITVMIGALA</sequence>
<keyword evidence="1" id="KW-1133">Transmembrane helix</keyword>
<feature type="transmembrane region" description="Helical" evidence="1">
    <location>
        <begin position="6"/>
        <end position="25"/>
    </location>
</feature>
<proteinExistence type="predicted"/>
<evidence type="ECO:0000256" key="1">
    <source>
        <dbReference type="SAM" id="Phobius"/>
    </source>
</evidence>
<reference evidence="2" key="1">
    <citation type="submission" date="2020-05" db="EMBL/GenBank/DDBJ databases">
        <authorList>
            <person name="Chiriac C."/>
            <person name="Salcher M."/>
            <person name="Ghai R."/>
            <person name="Kavagutti S V."/>
        </authorList>
    </citation>
    <scope>NUCLEOTIDE SEQUENCE</scope>
</reference>
<dbReference type="AlphaFoldDB" id="A0A6J7ARF6"/>
<feature type="transmembrane region" description="Helical" evidence="1">
    <location>
        <begin position="142"/>
        <end position="174"/>
    </location>
</feature>
<dbReference type="EMBL" id="CAFBIY010000024">
    <property type="protein sequence ID" value="CAB4848193.1"/>
    <property type="molecule type" value="Genomic_DNA"/>
</dbReference>
<dbReference type="EMBL" id="CAFAAV010000283">
    <property type="protein sequence ID" value="CAB4835048.1"/>
    <property type="molecule type" value="Genomic_DNA"/>
</dbReference>
<keyword evidence="1" id="KW-0472">Membrane</keyword>
<feature type="transmembrane region" description="Helical" evidence="1">
    <location>
        <begin position="101"/>
        <end position="121"/>
    </location>
</feature>
<gene>
    <name evidence="2" type="ORF">UFOPK3099_02650</name>
    <name evidence="3" type="ORF">UFOPK3267_00654</name>
</gene>
<keyword evidence="1" id="KW-0812">Transmembrane</keyword>